<proteinExistence type="inferred from homology"/>
<evidence type="ECO:0000256" key="6">
    <source>
        <dbReference type="ARBA" id="ARBA00022692"/>
    </source>
</evidence>
<evidence type="ECO:0000256" key="2">
    <source>
        <dbReference type="ARBA" id="ARBA00004141"/>
    </source>
</evidence>
<dbReference type="NCBIfam" id="NF009515">
    <property type="entry name" value="PRK12874.1"/>
    <property type="match status" value="1"/>
</dbReference>
<evidence type="ECO:0000256" key="5">
    <source>
        <dbReference type="ARBA" id="ARBA00022679"/>
    </source>
</evidence>
<evidence type="ECO:0000256" key="1">
    <source>
        <dbReference type="ARBA" id="ARBA00001946"/>
    </source>
</evidence>
<dbReference type="EMBL" id="ANNI01000003">
    <property type="protein sequence ID" value="ERJ26401.1"/>
    <property type="molecule type" value="Genomic_DNA"/>
</dbReference>
<dbReference type="PANTHER" id="PTHR11048">
    <property type="entry name" value="PRENYLTRANSFERASES"/>
    <property type="match status" value="1"/>
</dbReference>
<evidence type="ECO:0000256" key="8">
    <source>
        <dbReference type="ARBA" id="ARBA00023136"/>
    </source>
</evidence>
<dbReference type="FunFam" id="1.10.357.140:FF:000008">
    <property type="entry name" value="4-hydroxybenzoate octaprenyltransferase"/>
    <property type="match status" value="1"/>
</dbReference>
<dbReference type="Pfam" id="PF01040">
    <property type="entry name" value="UbiA"/>
    <property type="match status" value="1"/>
</dbReference>
<comment type="subcellular location">
    <subcellularLocation>
        <location evidence="2">Membrane</location>
        <topology evidence="2">Multi-pass membrane protein</topology>
    </subcellularLocation>
</comment>
<gene>
    <name evidence="10" type="ORF">ATCC51562_360</name>
</gene>
<feature type="transmembrane region" description="Helical" evidence="9">
    <location>
        <begin position="42"/>
        <end position="61"/>
    </location>
</feature>
<dbReference type="Gene3D" id="1.10.357.140">
    <property type="entry name" value="UbiA prenyltransferase"/>
    <property type="match status" value="1"/>
</dbReference>
<feature type="transmembrane region" description="Helical" evidence="9">
    <location>
        <begin position="144"/>
        <end position="163"/>
    </location>
</feature>
<dbReference type="Gene3D" id="1.20.120.1780">
    <property type="entry name" value="UbiA prenyltransferase"/>
    <property type="match status" value="1"/>
</dbReference>
<dbReference type="Proteomes" id="UP000016627">
    <property type="component" value="Unassembled WGS sequence"/>
</dbReference>
<sequence length="291" mass="32495">MEIYQMIEKLKVIAELIVFKHSVFALPFIFVAMIVASKIESGSAWFGLKLLILGTFCAVSARNFAMAFNRYKDEDIDKLNPRTASRPSVDGRIGRSNMQLFIAANAFIFIVCAYFINSLAFWLSFPILAVLGGYSLFKRFSELAHLVLGLSLGLAPIAGVVAVSAAIPLWSVLLCLGVTFWVAGFDLLYSLQDMKFDKENKLFSIPAIYGDKATLFLSAIFHALAFIFWLLFAWAAGLGAMAFFGILVSGVILFFEHRIVRCDFSKIDRAFFTLNGYLGILFFIFVWISVL</sequence>
<dbReference type="CDD" id="cd13959">
    <property type="entry name" value="PT_UbiA_COQ2"/>
    <property type="match status" value="1"/>
</dbReference>
<protein>
    <submittedName>
        <fullName evidence="10">4-hydroxybenzoate polyprenyltransferase</fullName>
    </submittedName>
</protein>
<dbReference type="GO" id="GO:0006744">
    <property type="term" value="P:ubiquinone biosynthetic process"/>
    <property type="evidence" value="ECO:0007669"/>
    <property type="project" value="TreeGrafter"/>
</dbReference>
<dbReference type="InterPro" id="IPR044878">
    <property type="entry name" value="UbiA_sf"/>
</dbReference>
<dbReference type="eggNOG" id="COG0382">
    <property type="taxonomic scope" value="Bacteria"/>
</dbReference>
<evidence type="ECO:0000256" key="7">
    <source>
        <dbReference type="ARBA" id="ARBA00022989"/>
    </source>
</evidence>
<keyword evidence="7 9" id="KW-1133">Transmembrane helix</keyword>
<feature type="transmembrane region" description="Helical" evidence="9">
    <location>
        <begin position="238"/>
        <end position="255"/>
    </location>
</feature>
<evidence type="ECO:0000256" key="4">
    <source>
        <dbReference type="ARBA" id="ARBA00022475"/>
    </source>
</evidence>
<feature type="transmembrane region" description="Helical" evidence="9">
    <location>
        <begin position="213"/>
        <end position="232"/>
    </location>
</feature>
<evidence type="ECO:0000256" key="9">
    <source>
        <dbReference type="SAM" id="Phobius"/>
    </source>
</evidence>
<evidence type="ECO:0000313" key="10">
    <source>
        <dbReference type="EMBL" id="ERJ26401.1"/>
    </source>
</evidence>
<dbReference type="PANTHER" id="PTHR11048:SF28">
    <property type="entry name" value="4-HYDROXYBENZOATE POLYPRENYLTRANSFERASE, MITOCHONDRIAL"/>
    <property type="match status" value="1"/>
</dbReference>
<comment type="caution">
    <text evidence="10">The sequence shown here is derived from an EMBL/GenBank/DDBJ whole genome shotgun (WGS) entry which is preliminary data.</text>
</comment>
<dbReference type="PATRIC" id="fig|1242969.3.peg.922"/>
<keyword evidence="4" id="KW-1003">Cell membrane</keyword>
<keyword evidence="5 10" id="KW-0808">Transferase</keyword>
<keyword evidence="8 9" id="KW-0472">Membrane</keyword>
<evidence type="ECO:0000256" key="3">
    <source>
        <dbReference type="ARBA" id="ARBA00005985"/>
    </source>
</evidence>
<feature type="transmembrane region" description="Helical" evidence="9">
    <location>
        <begin position="267"/>
        <end position="288"/>
    </location>
</feature>
<name>U2EQQ8_9BACT</name>
<dbReference type="InterPro" id="IPR006371">
    <property type="entry name" value="Polyprenyltransferase_UbiA-li"/>
</dbReference>
<reference evidence="10 11" key="1">
    <citation type="journal article" date="2013" name="BMC Genomics">
        <title>Comparative genomics of Campylobacter concisus isolates reveals genetic diversity and provides insights into disease association.</title>
        <authorList>
            <person name="Deshpande N.P."/>
            <person name="Kaakoush N.O."/>
            <person name="Wilkins M.R."/>
            <person name="Mitchell H.M."/>
        </authorList>
    </citation>
    <scope>NUCLEOTIDE SEQUENCE [LARGE SCALE GENOMIC DNA]</scope>
    <source>
        <strain evidence="10 11">ATCC 51562</strain>
    </source>
</reference>
<feature type="transmembrane region" description="Helical" evidence="9">
    <location>
        <begin position="12"/>
        <end position="36"/>
    </location>
</feature>
<dbReference type="AlphaFoldDB" id="U2EQQ8"/>
<comment type="cofactor">
    <cofactor evidence="1">
        <name>Mg(2+)</name>
        <dbReference type="ChEBI" id="CHEBI:18420"/>
    </cofactor>
</comment>
<dbReference type="InterPro" id="IPR000537">
    <property type="entry name" value="UbiA_prenyltransferase"/>
</dbReference>
<feature type="transmembrane region" description="Helical" evidence="9">
    <location>
        <begin position="169"/>
        <end position="192"/>
    </location>
</feature>
<comment type="similarity">
    <text evidence="3">Belongs to the UbiA prenyltransferase family.</text>
</comment>
<dbReference type="GO" id="GO:0016765">
    <property type="term" value="F:transferase activity, transferring alkyl or aryl (other than methyl) groups"/>
    <property type="evidence" value="ECO:0007669"/>
    <property type="project" value="InterPro"/>
</dbReference>
<dbReference type="NCBIfam" id="TIGR01475">
    <property type="entry name" value="ubiA_other"/>
    <property type="match status" value="1"/>
</dbReference>
<evidence type="ECO:0000313" key="11">
    <source>
        <dbReference type="Proteomes" id="UP000016627"/>
    </source>
</evidence>
<organism evidence="10 11">
    <name type="scientific">Campylobacter concisus ATCC 51562</name>
    <dbReference type="NCBI Taxonomy" id="1242969"/>
    <lineage>
        <taxon>Bacteria</taxon>
        <taxon>Pseudomonadati</taxon>
        <taxon>Campylobacterota</taxon>
        <taxon>Epsilonproteobacteria</taxon>
        <taxon>Campylobacterales</taxon>
        <taxon>Campylobacteraceae</taxon>
        <taxon>Campylobacter</taxon>
    </lineage>
</organism>
<feature type="transmembrane region" description="Helical" evidence="9">
    <location>
        <begin position="98"/>
        <end position="116"/>
    </location>
</feature>
<keyword evidence="6 9" id="KW-0812">Transmembrane</keyword>
<dbReference type="GO" id="GO:0005886">
    <property type="term" value="C:plasma membrane"/>
    <property type="evidence" value="ECO:0007669"/>
    <property type="project" value="TreeGrafter"/>
</dbReference>
<dbReference type="NCBIfam" id="NF041585">
    <property type="entry name" value="MqnP_Cj_Hp"/>
    <property type="match status" value="1"/>
</dbReference>
<dbReference type="InterPro" id="IPR039653">
    <property type="entry name" value="Prenyltransferase"/>
</dbReference>
<accession>U2EQQ8</accession>